<accession>A0ABR4DLC1</accession>
<evidence type="ECO:0000313" key="2">
    <source>
        <dbReference type="EMBL" id="KAL2271205.1"/>
    </source>
</evidence>
<organism evidence="2 3">
    <name type="scientific">Remersonia thermophila</name>
    <dbReference type="NCBI Taxonomy" id="72144"/>
    <lineage>
        <taxon>Eukaryota</taxon>
        <taxon>Fungi</taxon>
        <taxon>Dikarya</taxon>
        <taxon>Ascomycota</taxon>
        <taxon>Pezizomycotina</taxon>
        <taxon>Sordariomycetes</taxon>
        <taxon>Sordariomycetidae</taxon>
        <taxon>Sordariales</taxon>
        <taxon>Sordariales incertae sedis</taxon>
        <taxon>Remersonia</taxon>
    </lineage>
</organism>
<sequence>MTPPVSQCRRALLQHHLVQPKDALWITDGLLASAFDRYCRVSRTWNRKASNVPGPLESQRRLGRRRVGDASTWHCPPTPPAWAFLVPLDLTKWTWTPPSPPSTFRASREPHDATTQGPLLPLLPRWLRQPDSPTAPAQPETRIPPRSAPPSAPFTDATDRFRWAAAHGDDAALISHARDLLPTLRQGIALGEILPNELAELIQEIFKTLESRLRGSPADRELSLSLCRTVLSGLADSRVLSATLMEAPFWGAILSHMARLPGDDELCDLFVGVMEAMPVAHRSQVADSIVAVLGRFFSEWRCAQVVIKAQETGNLLDIVLHGGLDEPEALPSCLRQARAISAALTCGTPDETKALLQAAQDLARSEAAACATGRHVLRFSWLQVLAQQPHVNQDVLFEAAASLSDPSLNPQPLSAVEISSLLLTQWASRNYLKSPQQVYHSYRQHLAGRDEAALASLFLAIFAHGHGTARNGLYRSAWKLLARLGRTDAALESLQFDAATATLPVRMLEELAVTSDDHRMAIRLRDLWASIKADGQPQWFPGVFDKYAEAIVCDPEIPASEIWRVLDIGKIEEIPKVERLWKSLKDAGPASPAPPSSRAAMRSLVLRRQNQGAFGERRAAVVEKAARAFMEAPHLSDRAALRHMSRAFAFLHAVRGQVPDFLLRNLYHLVARDLKEGRPGRTKRLLWFLMIVERRHGLEVAWKCRLLLREWRRRLIMIAKAHGIDIPRR</sequence>
<dbReference type="GeneID" id="98127039"/>
<reference evidence="2 3" key="1">
    <citation type="journal article" date="2024" name="Commun. Biol.">
        <title>Comparative genomic analysis of thermophilic fungi reveals convergent evolutionary adaptations and gene losses.</title>
        <authorList>
            <person name="Steindorff A.S."/>
            <person name="Aguilar-Pontes M.V."/>
            <person name="Robinson A.J."/>
            <person name="Andreopoulos B."/>
            <person name="LaButti K."/>
            <person name="Kuo A."/>
            <person name="Mondo S."/>
            <person name="Riley R."/>
            <person name="Otillar R."/>
            <person name="Haridas S."/>
            <person name="Lipzen A."/>
            <person name="Grimwood J."/>
            <person name="Schmutz J."/>
            <person name="Clum A."/>
            <person name="Reid I.D."/>
            <person name="Moisan M.C."/>
            <person name="Butler G."/>
            <person name="Nguyen T.T.M."/>
            <person name="Dewar K."/>
            <person name="Conant G."/>
            <person name="Drula E."/>
            <person name="Henrissat B."/>
            <person name="Hansel C."/>
            <person name="Singer S."/>
            <person name="Hutchinson M.I."/>
            <person name="de Vries R.P."/>
            <person name="Natvig D.O."/>
            <person name="Powell A.J."/>
            <person name="Tsang A."/>
            <person name="Grigoriev I.V."/>
        </authorList>
    </citation>
    <scope>NUCLEOTIDE SEQUENCE [LARGE SCALE GENOMIC DNA]</scope>
    <source>
        <strain evidence="2 3">ATCC 22073</strain>
    </source>
</reference>
<gene>
    <name evidence="2" type="ORF">VTJ83DRAFT_576</name>
</gene>
<evidence type="ECO:0000256" key="1">
    <source>
        <dbReference type="SAM" id="MobiDB-lite"/>
    </source>
</evidence>
<keyword evidence="3" id="KW-1185">Reference proteome</keyword>
<comment type="caution">
    <text evidence="2">The sequence shown here is derived from an EMBL/GenBank/DDBJ whole genome shotgun (WGS) entry which is preliminary data.</text>
</comment>
<feature type="region of interest" description="Disordered" evidence="1">
    <location>
        <begin position="98"/>
        <end position="155"/>
    </location>
</feature>
<proteinExistence type="predicted"/>
<name>A0ABR4DLC1_9PEZI</name>
<dbReference type="EMBL" id="JAZGUE010000001">
    <property type="protein sequence ID" value="KAL2271205.1"/>
    <property type="molecule type" value="Genomic_DNA"/>
</dbReference>
<dbReference type="RefSeq" id="XP_070869929.1">
    <property type="nucleotide sequence ID" value="XM_071012395.1"/>
</dbReference>
<protein>
    <submittedName>
        <fullName evidence="2">Uncharacterized protein</fullName>
    </submittedName>
</protein>
<evidence type="ECO:0000313" key="3">
    <source>
        <dbReference type="Proteomes" id="UP001600064"/>
    </source>
</evidence>
<dbReference type="Proteomes" id="UP001600064">
    <property type="component" value="Unassembled WGS sequence"/>
</dbReference>